<dbReference type="GO" id="GO:0006825">
    <property type="term" value="P:copper ion transport"/>
    <property type="evidence" value="ECO:0007669"/>
    <property type="project" value="InterPro"/>
</dbReference>
<dbReference type="InterPro" id="IPR008457">
    <property type="entry name" value="Cu-R_CopD_dom"/>
</dbReference>
<comment type="subcellular location">
    <subcellularLocation>
        <location evidence="6">Cell inner membrane</location>
        <topology evidence="6">Multi-pass membrane protein</topology>
    </subcellularLocation>
    <subcellularLocation>
        <location evidence="1">Cell membrane</location>
        <topology evidence="1">Multi-pass membrane protein</topology>
    </subcellularLocation>
</comment>
<evidence type="ECO:0000256" key="1">
    <source>
        <dbReference type="ARBA" id="ARBA00004651"/>
    </source>
</evidence>
<keyword evidence="2 6" id="KW-1003">Cell membrane</keyword>
<evidence type="ECO:0000313" key="8">
    <source>
        <dbReference type="EMBL" id="CEK27761.1"/>
    </source>
</evidence>
<name>A0A085U688_YERRU</name>
<dbReference type="OrthoDB" id="7032707at2"/>
<dbReference type="AlphaFoldDB" id="A0A085U688"/>
<dbReference type="STRING" id="29486.UGYR_02950"/>
<dbReference type="Pfam" id="PF05425">
    <property type="entry name" value="CopD"/>
    <property type="match status" value="1"/>
</dbReference>
<accession>A0A085U688</accession>
<dbReference type="EMBL" id="UHJG01000001">
    <property type="protein sequence ID" value="SUP98638.1"/>
    <property type="molecule type" value="Genomic_DNA"/>
</dbReference>
<feature type="transmembrane region" description="Helical" evidence="6">
    <location>
        <begin position="44"/>
        <end position="68"/>
    </location>
</feature>
<protein>
    <recommendedName>
        <fullName evidence="6">Copper resistance protein D</fullName>
    </recommendedName>
</protein>
<evidence type="ECO:0000313" key="10">
    <source>
        <dbReference type="Proteomes" id="UP000255169"/>
    </source>
</evidence>
<gene>
    <name evidence="9" type="primary">yebZ</name>
    <name evidence="8" type="ORF">CSF007_10055</name>
    <name evidence="9" type="ORF">NCTC10476_00140</name>
</gene>
<dbReference type="GeneID" id="66879690"/>
<evidence type="ECO:0000256" key="3">
    <source>
        <dbReference type="ARBA" id="ARBA00022692"/>
    </source>
</evidence>
<sequence length="294" mass="32689">MSLATLFILCRFVHFMAVMLMFGISIFTAILAPSKFSLILGKRLKPLLIFSTLVGAMSAIGLLAIQAGTMGDGWADTYQFSTWILVLGTAFGQIWQWHMALSLLSVLLLLFWEKNWFSPSMVVCSALLLASLAFIGHAAMHDGIIGWIHQSNQILHLLSAGYWFGSLLPLLFCLPYTRSRQHKPAAIETLISFSSWGHLAVVLVVVTGVINSVIMLGGWPDDFTSNYQRLLWCKIVVVALMIIIAVINRYRVVPAIRVIPEKSHYWLVMNAWLEMVLGAVVLLLVSIFATLVPV</sequence>
<dbReference type="PANTHER" id="PTHR34820">
    <property type="entry name" value="INNER MEMBRANE PROTEIN YEBZ"/>
    <property type="match status" value="1"/>
</dbReference>
<feature type="domain" description="Copper resistance protein D" evidence="7">
    <location>
        <begin position="189"/>
        <end position="287"/>
    </location>
</feature>
<keyword evidence="3 6" id="KW-0812">Transmembrane</keyword>
<evidence type="ECO:0000259" key="7">
    <source>
        <dbReference type="Pfam" id="PF05425"/>
    </source>
</evidence>
<keyword evidence="10" id="KW-1185">Reference proteome</keyword>
<keyword evidence="6" id="KW-0997">Cell inner membrane</keyword>
<dbReference type="Proteomes" id="UP000255169">
    <property type="component" value="Unassembled WGS sequence"/>
</dbReference>
<comment type="function">
    <text evidence="6">Involved in copper resistance.</text>
</comment>
<keyword evidence="5 6" id="KW-0472">Membrane</keyword>
<evidence type="ECO:0000256" key="4">
    <source>
        <dbReference type="ARBA" id="ARBA00022989"/>
    </source>
</evidence>
<comment type="similarity">
    <text evidence="6">Belongs to the CopD family.</text>
</comment>
<reference evidence="9 10" key="2">
    <citation type="submission" date="2018-06" db="EMBL/GenBank/DDBJ databases">
        <authorList>
            <consortium name="Pathogen Informatics"/>
            <person name="Doyle S."/>
        </authorList>
    </citation>
    <scope>NUCLEOTIDE SEQUENCE [LARGE SCALE GENOMIC DNA]</scope>
    <source>
        <strain evidence="9 10">NCTC10476</strain>
    </source>
</reference>
<proteinExistence type="inferred from homology"/>
<dbReference type="InterPro" id="IPR032694">
    <property type="entry name" value="CopC/D"/>
</dbReference>
<evidence type="ECO:0000256" key="6">
    <source>
        <dbReference type="RuleBase" id="RU369037"/>
    </source>
</evidence>
<dbReference type="PANTHER" id="PTHR34820:SF4">
    <property type="entry name" value="INNER MEMBRANE PROTEIN YEBZ"/>
    <property type="match status" value="1"/>
</dbReference>
<reference evidence="8" key="1">
    <citation type="journal article" date="2015" name="Genome Announc.">
        <title>Complete Genome Sequence of Yersinia ruckeri Strain CSF007-82, Etiologic Agent of Red Mouth Disease in Salmonid Fish.</title>
        <authorList>
            <person name="Nelson M.C."/>
            <person name="LaPatra S.E."/>
            <person name="Welch T.J."/>
            <person name="Graf J."/>
        </authorList>
    </citation>
    <scope>NUCLEOTIDE SEQUENCE</scope>
    <source>
        <strain evidence="8">CSF007-82</strain>
    </source>
</reference>
<organism evidence="8">
    <name type="scientific">Yersinia ruckeri</name>
    <dbReference type="NCBI Taxonomy" id="29486"/>
    <lineage>
        <taxon>Bacteria</taxon>
        <taxon>Pseudomonadati</taxon>
        <taxon>Pseudomonadota</taxon>
        <taxon>Gammaproteobacteria</taxon>
        <taxon>Enterobacterales</taxon>
        <taxon>Yersiniaceae</taxon>
        <taxon>Yersinia</taxon>
    </lineage>
</organism>
<dbReference type="RefSeq" id="WP_004721723.1">
    <property type="nucleotide sequence ID" value="NZ_CABIHR010000025.1"/>
</dbReference>
<dbReference type="NCBIfam" id="NF033808">
    <property type="entry name" value="copper_CopD"/>
    <property type="match status" value="1"/>
</dbReference>
<feature type="transmembrane region" description="Helical" evidence="6">
    <location>
        <begin position="271"/>
        <end position="292"/>
    </location>
</feature>
<feature type="transmembrane region" description="Helical" evidence="6">
    <location>
        <begin position="122"/>
        <end position="148"/>
    </location>
</feature>
<dbReference type="GO" id="GO:0046688">
    <property type="term" value="P:response to copper ion"/>
    <property type="evidence" value="ECO:0007669"/>
    <property type="project" value="UniProtKB-UniRule"/>
</dbReference>
<feature type="transmembrane region" description="Helical" evidence="6">
    <location>
        <begin position="154"/>
        <end position="176"/>
    </location>
</feature>
<dbReference type="eggNOG" id="COG1276">
    <property type="taxonomic scope" value="Bacteria"/>
</dbReference>
<dbReference type="InterPro" id="IPR047689">
    <property type="entry name" value="CopD"/>
</dbReference>
<dbReference type="GO" id="GO:0005886">
    <property type="term" value="C:plasma membrane"/>
    <property type="evidence" value="ECO:0007669"/>
    <property type="project" value="UniProtKB-SubCell"/>
</dbReference>
<feature type="transmembrane region" description="Helical" evidence="6">
    <location>
        <begin position="80"/>
        <end position="110"/>
    </location>
</feature>
<evidence type="ECO:0000256" key="5">
    <source>
        <dbReference type="ARBA" id="ARBA00023136"/>
    </source>
</evidence>
<evidence type="ECO:0000313" key="9">
    <source>
        <dbReference type="EMBL" id="SUP98638.1"/>
    </source>
</evidence>
<feature type="transmembrane region" description="Helical" evidence="6">
    <location>
        <begin position="229"/>
        <end position="250"/>
    </location>
</feature>
<dbReference type="PATRIC" id="fig|29486.44.peg.2092"/>
<feature type="transmembrane region" description="Helical" evidence="6">
    <location>
        <begin position="196"/>
        <end position="217"/>
    </location>
</feature>
<keyword evidence="6" id="KW-0186">Copper</keyword>
<dbReference type="EMBL" id="LN681231">
    <property type="protein sequence ID" value="CEK27761.1"/>
    <property type="molecule type" value="Genomic_DNA"/>
</dbReference>
<evidence type="ECO:0000256" key="2">
    <source>
        <dbReference type="ARBA" id="ARBA00022475"/>
    </source>
</evidence>
<feature type="transmembrane region" description="Helical" evidence="6">
    <location>
        <begin position="12"/>
        <end position="32"/>
    </location>
</feature>
<keyword evidence="4 6" id="KW-1133">Transmembrane helix</keyword>